<feature type="domain" description="C-methyltransferase" evidence="2">
    <location>
        <begin position="207"/>
        <end position="366"/>
    </location>
</feature>
<organism evidence="3 4">
    <name type="scientific">Mycolicibacterium brisbanense</name>
    <dbReference type="NCBI Taxonomy" id="146020"/>
    <lineage>
        <taxon>Bacteria</taxon>
        <taxon>Bacillati</taxon>
        <taxon>Actinomycetota</taxon>
        <taxon>Actinomycetes</taxon>
        <taxon>Mycobacteriales</taxon>
        <taxon>Mycobacteriaceae</taxon>
        <taxon>Mycolicibacterium</taxon>
    </lineage>
</organism>
<keyword evidence="4" id="KW-1185">Reference proteome</keyword>
<gene>
    <name evidence="3" type="ORF">RMCB_1003</name>
</gene>
<dbReference type="AlphaFoldDB" id="A0A100VVQ2"/>
<dbReference type="InterPro" id="IPR013630">
    <property type="entry name" value="Methyltransf_Zn-bd_dom_put"/>
</dbReference>
<proteinExistence type="predicted"/>
<dbReference type="Pfam" id="PF08421">
    <property type="entry name" value="Methyltransf_13"/>
    <property type="match status" value="1"/>
</dbReference>
<dbReference type="Proteomes" id="UP000069620">
    <property type="component" value="Unassembled WGS sequence"/>
</dbReference>
<dbReference type="Gene3D" id="3.40.50.720">
    <property type="entry name" value="NAD(P)-binding Rossmann-like Domain"/>
    <property type="match status" value="1"/>
</dbReference>
<keyword evidence="3" id="KW-0808">Transferase</keyword>
<reference evidence="4" key="1">
    <citation type="journal article" date="2016" name="Genome Announc.">
        <title>Draft Genome Sequences of Five Rapidly Growing Mycobacterium Species, M. thermoresistibile, M. fortuitum subsp. acetamidolyticum, M. canariasense, M. brisbanense, and M. novocastrense.</title>
        <authorList>
            <person name="Katahira K."/>
            <person name="Ogura Y."/>
            <person name="Gotoh Y."/>
            <person name="Hayashi T."/>
        </authorList>
    </citation>
    <scope>NUCLEOTIDE SEQUENCE [LARGE SCALE GENOMIC DNA]</scope>
    <source>
        <strain evidence="4">JCM15654</strain>
    </source>
</reference>
<dbReference type="Pfam" id="PF13489">
    <property type="entry name" value="Methyltransf_23"/>
    <property type="match status" value="1"/>
</dbReference>
<dbReference type="Gene3D" id="3.40.50.150">
    <property type="entry name" value="Vaccinia Virus protein VP39"/>
    <property type="match status" value="1"/>
</dbReference>
<dbReference type="InterPro" id="IPR013691">
    <property type="entry name" value="MeTrfase_14"/>
</dbReference>
<dbReference type="STRING" id="146020.RMCB_1003"/>
<comment type="caution">
    <text evidence="3">The sequence shown here is derived from an EMBL/GenBank/DDBJ whole genome shotgun (WGS) entry which is preliminary data.</text>
</comment>
<dbReference type="SUPFAM" id="SSF53335">
    <property type="entry name" value="S-adenosyl-L-methionine-dependent methyltransferases"/>
    <property type="match status" value="1"/>
</dbReference>
<dbReference type="InterPro" id="IPR029063">
    <property type="entry name" value="SAM-dependent_MTases_sf"/>
</dbReference>
<dbReference type="GO" id="GO:0032259">
    <property type="term" value="P:methylation"/>
    <property type="evidence" value="ECO:0007669"/>
    <property type="project" value="UniProtKB-KW"/>
</dbReference>
<dbReference type="OrthoDB" id="3637131at2"/>
<sequence>MVCCSCGARSLETLLDLGLQPDPDSLIELGDPRPAPQAPVVLTICPACGLVQLPGPRPDGPRPAHGHAMAMSKGDPWIGTIERFLPSGPRVVIDVDGSGGLPAERLSNAGRVFAGMPSDGAEPSELILVGHALSHVEDFDGLLRRVEASLAPKGVVAIDFHHVLGLADGQFDVVAHTHRTYLSLISLDRALDRHGLEVIAARRITEYGGTMQVLAARRADDLGIDDDVFAPQPVRTAETAAQIDCATGFVGLRRRVQDTCSQLVDHLEDLRRSGRTVAGYGAAARGTTLLNIAGIGNDQVAFVVDRAPAKQDKLLPGVMIRVGAPSEIATARPDDVIILPWPSANGIAGDLMYTQSWGARCFVALPRLEVLR</sequence>
<protein>
    <submittedName>
        <fullName evidence="3">Methyltransferase domain protein</fullName>
    </submittedName>
</protein>
<keyword evidence="3" id="KW-0489">Methyltransferase</keyword>
<dbReference type="EMBL" id="BCSX01000011">
    <property type="protein sequence ID" value="GAS86907.1"/>
    <property type="molecule type" value="Genomic_DNA"/>
</dbReference>
<dbReference type="Pfam" id="PF08484">
    <property type="entry name" value="Methyltransf_14"/>
    <property type="match status" value="1"/>
</dbReference>
<dbReference type="InterPro" id="IPR038576">
    <property type="entry name" value="Methyltransf_Zn-bd_dom_put_sf"/>
</dbReference>
<dbReference type="GO" id="GO:0008168">
    <property type="term" value="F:methyltransferase activity"/>
    <property type="evidence" value="ECO:0007669"/>
    <property type="project" value="UniProtKB-KW"/>
</dbReference>
<evidence type="ECO:0000259" key="2">
    <source>
        <dbReference type="Pfam" id="PF08484"/>
    </source>
</evidence>
<reference evidence="4" key="2">
    <citation type="submission" date="2016-02" db="EMBL/GenBank/DDBJ databases">
        <title>Draft genome sequence of five rapidly growing Mycobacterium species.</title>
        <authorList>
            <person name="Katahira K."/>
            <person name="Gotou Y."/>
            <person name="Iida K."/>
            <person name="Ogura Y."/>
            <person name="Hayashi T."/>
        </authorList>
    </citation>
    <scope>NUCLEOTIDE SEQUENCE [LARGE SCALE GENOMIC DNA]</scope>
    <source>
        <strain evidence="4">JCM15654</strain>
    </source>
</reference>
<name>A0A100VVQ2_9MYCO</name>
<evidence type="ECO:0000313" key="3">
    <source>
        <dbReference type="EMBL" id="GAS86907.1"/>
    </source>
</evidence>
<feature type="domain" description="Methyltransferase putative zinc binding" evidence="1">
    <location>
        <begin position="3"/>
        <end position="54"/>
    </location>
</feature>
<dbReference type="Gene3D" id="6.20.50.110">
    <property type="entry name" value="Methyltransferase, zinc-binding domain"/>
    <property type="match status" value="1"/>
</dbReference>
<evidence type="ECO:0000259" key="1">
    <source>
        <dbReference type="Pfam" id="PF08421"/>
    </source>
</evidence>
<evidence type="ECO:0000313" key="4">
    <source>
        <dbReference type="Proteomes" id="UP000069620"/>
    </source>
</evidence>
<accession>A0A100VVQ2</accession>